<keyword evidence="3" id="KW-0813">Transport</keyword>
<evidence type="ECO:0000259" key="8">
    <source>
        <dbReference type="PROSITE" id="PS50850"/>
    </source>
</evidence>
<feature type="transmembrane region" description="Helical" evidence="7">
    <location>
        <begin position="95"/>
        <end position="117"/>
    </location>
</feature>
<dbReference type="GO" id="GO:0016020">
    <property type="term" value="C:membrane"/>
    <property type="evidence" value="ECO:0007669"/>
    <property type="project" value="TreeGrafter"/>
</dbReference>
<dbReference type="Pfam" id="PF07690">
    <property type="entry name" value="MFS_1"/>
    <property type="match status" value="1"/>
</dbReference>
<reference evidence="9 10" key="1">
    <citation type="submission" date="2017-01" db="EMBL/GenBank/DDBJ databases">
        <title>Novel large sulfur bacteria in the metagenomes of groundwater-fed chemosynthetic microbial mats in the Lake Huron basin.</title>
        <authorList>
            <person name="Sharrar A.M."/>
            <person name="Flood B.E."/>
            <person name="Bailey J.V."/>
            <person name="Jones D.S."/>
            <person name="Biddanda B."/>
            <person name="Ruberg S.A."/>
            <person name="Marcus D.N."/>
            <person name="Dick G.J."/>
        </authorList>
    </citation>
    <scope>NUCLEOTIDE SEQUENCE [LARGE SCALE GENOMIC DNA]</scope>
    <source>
        <strain evidence="9">A7</strain>
    </source>
</reference>
<dbReference type="GO" id="GO:0012505">
    <property type="term" value="C:endomembrane system"/>
    <property type="evidence" value="ECO:0007669"/>
    <property type="project" value="UniProtKB-SubCell"/>
</dbReference>
<feature type="transmembrane region" description="Helical" evidence="7">
    <location>
        <begin position="199"/>
        <end position="220"/>
    </location>
</feature>
<dbReference type="PANTHER" id="PTHR23514:SF3">
    <property type="entry name" value="BYPASS OF STOP CODON PROTEIN 6"/>
    <property type="match status" value="1"/>
</dbReference>
<organism evidence="9 10">
    <name type="scientific">Rhodoferax ferrireducens</name>
    <dbReference type="NCBI Taxonomy" id="192843"/>
    <lineage>
        <taxon>Bacteria</taxon>
        <taxon>Pseudomonadati</taxon>
        <taxon>Pseudomonadota</taxon>
        <taxon>Betaproteobacteria</taxon>
        <taxon>Burkholderiales</taxon>
        <taxon>Comamonadaceae</taxon>
        <taxon>Rhodoferax</taxon>
    </lineage>
</organism>
<evidence type="ECO:0000256" key="4">
    <source>
        <dbReference type="ARBA" id="ARBA00022692"/>
    </source>
</evidence>
<dbReference type="InterPro" id="IPR020846">
    <property type="entry name" value="MFS_dom"/>
</dbReference>
<comment type="caution">
    <text evidence="9">The sequence shown here is derived from an EMBL/GenBank/DDBJ whole genome shotgun (WGS) entry which is preliminary data.</text>
</comment>
<gene>
    <name evidence="9" type="ORF">BWK72_03510</name>
</gene>
<feature type="domain" description="Major facilitator superfamily (MFS) profile" evidence="8">
    <location>
        <begin position="6"/>
        <end position="385"/>
    </location>
</feature>
<feature type="transmembrane region" description="Helical" evidence="7">
    <location>
        <begin position="39"/>
        <end position="59"/>
    </location>
</feature>
<dbReference type="Gene3D" id="1.20.1250.20">
    <property type="entry name" value="MFS general substrate transporter like domains"/>
    <property type="match status" value="2"/>
</dbReference>
<proteinExistence type="inferred from homology"/>
<dbReference type="PROSITE" id="PS50850">
    <property type="entry name" value="MFS"/>
    <property type="match status" value="1"/>
</dbReference>
<dbReference type="AlphaFoldDB" id="A0A1W9KY27"/>
<dbReference type="InterPro" id="IPR051788">
    <property type="entry name" value="MFS_Transporter"/>
</dbReference>
<keyword evidence="6 7" id="KW-0472">Membrane</keyword>
<evidence type="ECO:0000256" key="7">
    <source>
        <dbReference type="SAM" id="Phobius"/>
    </source>
</evidence>
<feature type="transmembrane region" description="Helical" evidence="7">
    <location>
        <begin position="337"/>
        <end position="357"/>
    </location>
</feature>
<comment type="subcellular location">
    <subcellularLocation>
        <location evidence="1">Endomembrane system</location>
        <topology evidence="1">Multi-pass membrane protein</topology>
    </subcellularLocation>
</comment>
<evidence type="ECO:0000256" key="5">
    <source>
        <dbReference type="ARBA" id="ARBA00022989"/>
    </source>
</evidence>
<dbReference type="SUPFAM" id="SSF103473">
    <property type="entry name" value="MFS general substrate transporter"/>
    <property type="match status" value="1"/>
</dbReference>
<evidence type="ECO:0000256" key="6">
    <source>
        <dbReference type="ARBA" id="ARBA00023136"/>
    </source>
</evidence>
<dbReference type="InterPro" id="IPR036259">
    <property type="entry name" value="MFS_trans_sf"/>
</dbReference>
<evidence type="ECO:0000256" key="2">
    <source>
        <dbReference type="ARBA" id="ARBA00008335"/>
    </source>
</evidence>
<evidence type="ECO:0000313" key="10">
    <source>
        <dbReference type="Proteomes" id="UP000192505"/>
    </source>
</evidence>
<keyword evidence="4 7" id="KW-0812">Transmembrane</keyword>
<comment type="similarity">
    <text evidence="2">Belongs to the major facilitator superfamily.</text>
</comment>
<keyword evidence="5 7" id="KW-1133">Transmembrane helix</keyword>
<dbReference type="Proteomes" id="UP000192505">
    <property type="component" value="Unassembled WGS sequence"/>
</dbReference>
<feature type="transmembrane region" description="Helical" evidence="7">
    <location>
        <begin position="71"/>
        <end position="89"/>
    </location>
</feature>
<feature type="transmembrane region" description="Helical" evidence="7">
    <location>
        <begin position="240"/>
        <end position="261"/>
    </location>
</feature>
<name>A0A1W9KY27_9BURK</name>
<feature type="transmembrane region" description="Helical" evidence="7">
    <location>
        <begin position="299"/>
        <end position="316"/>
    </location>
</feature>
<feature type="transmembrane region" description="Helical" evidence="7">
    <location>
        <begin position="157"/>
        <end position="179"/>
    </location>
</feature>
<sequence>MVHLALLAIIYLAFISLGLPDGVLGVAWTAMQRDMNQPLAAVGLLTITLTISSGLSTVVSSQVLSRLGTGPVVMISGFLTGLALLGFAYSPSFGWLLLLCVPLGLGAGAVDAGLNHFVAAHYSSRHMNWLHGCWGIGATLGPLIMVAALAAHGWQSGYQTLAFLQLSLAVVLLLSLSLWQRENAKPPAEVHSAAQQARLKPVSITATWLAPLGFLLYVAAEAGTGLWAASILVNSRGTSPATAGTWVALFFGAITAGRFGVGLVANRLGNRRLIRLGILIAVAGAVVFAIPALPAPLSLLGLVVMGLGCAPIYPSMMHETARRFTANLTAKVIGRQVGLSYLGSAGVPAACGLLAAYAGLPMVMPALILVLLGLLLVTERLNRLT</sequence>
<feature type="transmembrane region" description="Helical" evidence="7">
    <location>
        <begin position="273"/>
        <end position="293"/>
    </location>
</feature>
<feature type="transmembrane region" description="Helical" evidence="7">
    <location>
        <begin position="129"/>
        <end position="151"/>
    </location>
</feature>
<dbReference type="PANTHER" id="PTHR23514">
    <property type="entry name" value="BYPASS OF STOP CODON PROTEIN 6"/>
    <property type="match status" value="1"/>
</dbReference>
<dbReference type="InterPro" id="IPR011701">
    <property type="entry name" value="MFS"/>
</dbReference>
<dbReference type="EMBL" id="MTEI01000002">
    <property type="protein sequence ID" value="OQW89511.1"/>
    <property type="molecule type" value="Genomic_DNA"/>
</dbReference>
<dbReference type="GO" id="GO:0022857">
    <property type="term" value="F:transmembrane transporter activity"/>
    <property type="evidence" value="ECO:0007669"/>
    <property type="project" value="InterPro"/>
</dbReference>
<accession>A0A1W9KY27</accession>
<evidence type="ECO:0000313" key="9">
    <source>
        <dbReference type="EMBL" id="OQW89511.1"/>
    </source>
</evidence>
<evidence type="ECO:0000256" key="3">
    <source>
        <dbReference type="ARBA" id="ARBA00022448"/>
    </source>
</evidence>
<protein>
    <recommendedName>
        <fullName evidence="8">Major facilitator superfamily (MFS) profile domain-containing protein</fullName>
    </recommendedName>
</protein>
<feature type="transmembrane region" description="Helical" evidence="7">
    <location>
        <begin position="363"/>
        <end position="381"/>
    </location>
</feature>
<evidence type="ECO:0000256" key="1">
    <source>
        <dbReference type="ARBA" id="ARBA00004127"/>
    </source>
</evidence>